<evidence type="ECO:0000313" key="4">
    <source>
        <dbReference type="EnsemblMetazoa" id="BGLB002980-PB"/>
    </source>
</evidence>
<dbReference type="SUPFAM" id="SSF51556">
    <property type="entry name" value="Metallo-dependent hydrolases"/>
    <property type="match status" value="1"/>
</dbReference>
<feature type="compositionally biased region" description="Polar residues" evidence="3">
    <location>
        <begin position="1"/>
        <end position="25"/>
    </location>
</feature>
<feature type="compositionally biased region" description="Polar residues" evidence="3">
    <location>
        <begin position="134"/>
        <end position="157"/>
    </location>
</feature>
<dbReference type="RefSeq" id="XP_013068829.2">
    <property type="nucleotide sequence ID" value="XM_013213375.2"/>
</dbReference>
<dbReference type="CDD" id="cd01310">
    <property type="entry name" value="TatD_DNAse"/>
    <property type="match status" value="1"/>
</dbReference>
<dbReference type="PROSITE" id="PS01091">
    <property type="entry name" value="TATD_3"/>
    <property type="match status" value="1"/>
</dbReference>
<protein>
    <submittedName>
        <fullName evidence="4">Uncharacterized protein</fullName>
    </submittedName>
</protein>
<feature type="compositionally biased region" description="Basic and acidic residues" evidence="3">
    <location>
        <begin position="177"/>
        <end position="193"/>
    </location>
</feature>
<dbReference type="PANTHER" id="PTHR46363:SF1">
    <property type="entry name" value="DEOXYRIBONUCLEASE TATDN2-RELATED"/>
    <property type="match status" value="1"/>
</dbReference>
<dbReference type="InterPro" id="IPR018228">
    <property type="entry name" value="DNase_TatD-rel_CS"/>
</dbReference>
<dbReference type="InterPro" id="IPR001130">
    <property type="entry name" value="TatD-like"/>
</dbReference>
<dbReference type="KEGG" id="bgt:106056566"/>
<feature type="compositionally biased region" description="Basic and acidic residues" evidence="3">
    <location>
        <begin position="47"/>
        <end position="56"/>
    </location>
</feature>
<name>A0A2C9JIE2_BIOGL</name>
<feature type="compositionally biased region" description="Basic and acidic residues" evidence="3">
    <location>
        <begin position="609"/>
        <end position="633"/>
    </location>
</feature>
<feature type="compositionally biased region" description="Polar residues" evidence="3">
    <location>
        <begin position="57"/>
        <end position="72"/>
    </location>
</feature>
<dbReference type="Proteomes" id="UP000076420">
    <property type="component" value="Unassembled WGS sequence"/>
</dbReference>
<dbReference type="PROSITE" id="PS01137">
    <property type="entry name" value="TATD_1"/>
    <property type="match status" value="1"/>
</dbReference>
<dbReference type="PANTHER" id="PTHR46363">
    <property type="entry name" value="DEOXYRIBONUCLEASE TATDN2-RELATED"/>
    <property type="match status" value="1"/>
</dbReference>
<feature type="compositionally biased region" description="Basic and acidic residues" evidence="3">
    <location>
        <begin position="206"/>
        <end position="218"/>
    </location>
</feature>
<sequence>MKSPIATKSCSASQCNDVNKVSSASREGRHFNSVNSYSEQTNGHFRSRQEDRRTNSEKYQGQCRKQSYTTNRSQKDHSIEPLNSTNRAQKDPRREPSCSTNMSRKDHRAPSYTNSSQNVHSSPFRTRNRDFNRRSPQFENHSTSSKSYVSLRQSYHNNVEKNESPKSLDKNTVSQGRSRDFNRSSPKSLDKSSDSQSRNTKSLDSQSRKNDYKPSEDWDEECTKVKGKCYVDGSLMEGLNQKQSDSSSDQPYLSGYQDLIDSRESFVPSSYPRNLRPSSAKNKLVSEPVKLEKEIEKNKHVIKDSGTISNSSPPNKDVSESGTHLTRSHRPSTLCSRSKPRYFYNAVETQQETAAEATTNISQVAVLISDTNNELKERCIYDSCSEVSSDFGAELCSQSEDGEVFEPRDCHKKFNEKRNNYKRPKHSKPVMENVQPPQCFPTEVISLPASTFGNKESMDKIFHFMKSCSSKMTDFLGSRPEMLLNALITVSIPDRSCDIASCCKAPKVFTHCCHDHWKHACVAEHQSALLHHSYPPLTSLPPPMPYFTAPPYPYWHWGYWPEWHPPPPSMVTSANQISPYDYYTSGTEPSHHSPDATFFQDNSSSRLGLETDRVEDKYKHFVSDTQRKMEEKNNVSQNTLTGQTEVSSLAERGSLYPSKKTSCSSDSIPSENSNRASKSRSSQNSTQIMNLEEHPFNSKENTLLPTPSFGQFNSFTEVNNSNSAADNEQLFSHSQYFTEEYRLPGENKLCSAALNEKQVGQSQHCDEAYGIIEDSNTDLTIHNQNKIHPIEHSIEEYGLTEDSSIDSAVHHQNTFSQSQHSDVHGFSENSSFESSAHTQNKCSQSQHSDGFTEDSSIDSTANYQNKSNESIYSNQAYSSTQSNEAFGLTEVNNVNATTHVQNTFSQSQYSNEAFALTERHRLAIQSPSQYAPYNLYSHTTNSLLLIQNIQTANRYREAGALHPPALTENSFPSAHDYMKAWTDSSTWRTPVAKEENRYSVNQMASTDVDPLHQGYATAQHAGYESVPPQSIYTAEVKSDNRSSLNAFVQEHSKLLSPAKNNQEKSDSDKPFQTGLLYKNQFKSKYKLGSNLSILRKPFHFTNYLPRMASCFVSKLKGSDSLNWRKDCKPLDSVESGTVMDIESNPETQNTESSNYETTSYKIKNSELIAWPSSDDSTSSEALMKWANDFVSRSKTYTHRFIDSHCHIDFLYQRLKEVNTPFKKFREENAHFFPNNYEGCLAVFCNPRTFSSERCQDTIVNLLSEEEGVWFSFGCHPKNAVEFTESHEAGLRKVLSHPKVVSLGEIGLDYSGTFSQNAETQKRVFRKQLLIALELKLPLVIHCRDADDDCLEILQELVPRDYRIHAHCFTRNMGVAERWLDAFPNLFIGLTPLISYRSAVDACNTACHIPLDRLLLETDAPYFVPRSKQRNELKFSYPGFALITAERIAELKGLPVDFILKACRENTRKMYGI</sequence>
<dbReference type="VEuPathDB" id="VectorBase:BGLAX_052089"/>
<dbReference type="InterPro" id="IPR032466">
    <property type="entry name" value="Metal_Hydrolase"/>
</dbReference>
<dbReference type="FunFam" id="3.20.20.140:FF:000027">
    <property type="entry name" value="putative deoxyribonuclease TATDN2"/>
    <property type="match status" value="1"/>
</dbReference>
<organism evidence="4 5">
    <name type="scientific">Biomphalaria glabrata</name>
    <name type="common">Bloodfluke planorb</name>
    <name type="synonym">Freshwater snail</name>
    <dbReference type="NCBI Taxonomy" id="6526"/>
    <lineage>
        <taxon>Eukaryota</taxon>
        <taxon>Metazoa</taxon>
        <taxon>Spiralia</taxon>
        <taxon>Lophotrochozoa</taxon>
        <taxon>Mollusca</taxon>
        <taxon>Gastropoda</taxon>
        <taxon>Heterobranchia</taxon>
        <taxon>Euthyneura</taxon>
        <taxon>Panpulmonata</taxon>
        <taxon>Hygrophila</taxon>
        <taxon>Lymnaeoidea</taxon>
        <taxon>Planorbidae</taxon>
        <taxon>Biomphalaria</taxon>
    </lineage>
</organism>
<gene>
    <name evidence="4" type="primary">106056566</name>
</gene>
<accession>A0A2C9JIE2</accession>
<feature type="region of interest" description="Disordered" evidence="3">
    <location>
        <begin position="296"/>
        <end position="334"/>
    </location>
</feature>
<evidence type="ECO:0000256" key="3">
    <source>
        <dbReference type="SAM" id="MobiDB-lite"/>
    </source>
</evidence>
<evidence type="ECO:0000313" key="5">
    <source>
        <dbReference type="Proteomes" id="UP000076420"/>
    </source>
</evidence>
<feature type="compositionally biased region" description="Basic and acidic residues" evidence="3">
    <location>
        <begin position="158"/>
        <end position="169"/>
    </location>
</feature>
<feature type="compositionally biased region" description="Polar residues" evidence="3">
    <location>
        <begin position="32"/>
        <end position="44"/>
    </location>
</feature>
<dbReference type="OrthoDB" id="9980814at2759"/>
<dbReference type="GO" id="GO:0016788">
    <property type="term" value="F:hydrolase activity, acting on ester bonds"/>
    <property type="evidence" value="ECO:0007669"/>
    <property type="project" value="InterPro"/>
</dbReference>
<feature type="compositionally biased region" description="Polar residues" evidence="3">
    <location>
        <begin position="827"/>
        <end position="850"/>
    </location>
</feature>
<dbReference type="STRING" id="6526.A0A2C9JIE2"/>
<dbReference type="PROSITE" id="PS01090">
    <property type="entry name" value="TATD_2"/>
    <property type="match status" value="1"/>
</dbReference>
<dbReference type="VEuPathDB" id="VectorBase:BGLB002980"/>
<feature type="compositionally biased region" description="Polar residues" evidence="3">
    <location>
        <begin position="306"/>
        <end position="334"/>
    </location>
</feature>
<proteinExistence type="inferred from homology"/>
<feature type="compositionally biased region" description="Polar residues" evidence="3">
    <location>
        <begin position="634"/>
        <end position="647"/>
    </location>
</feature>
<feature type="compositionally biased region" description="Polar residues" evidence="3">
    <location>
        <begin position="659"/>
        <end position="686"/>
    </location>
</feature>
<keyword evidence="2" id="KW-0378">Hydrolase</keyword>
<evidence type="ECO:0000256" key="2">
    <source>
        <dbReference type="ARBA" id="ARBA00022801"/>
    </source>
</evidence>
<dbReference type="Gene3D" id="3.20.20.140">
    <property type="entry name" value="Metal-dependent hydrolases"/>
    <property type="match status" value="1"/>
</dbReference>
<feature type="region of interest" description="Disordered" evidence="3">
    <location>
        <begin position="812"/>
        <end position="861"/>
    </location>
</feature>
<dbReference type="EnsemblMetazoa" id="BGLB002980-RB">
    <property type="protein sequence ID" value="BGLB002980-PB"/>
    <property type="gene ID" value="BGLB002980"/>
</dbReference>
<feature type="region of interest" description="Disordered" evidence="3">
    <location>
        <begin position="582"/>
        <end position="686"/>
    </location>
</feature>
<reference evidence="4" key="1">
    <citation type="submission" date="2020-05" db="UniProtKB">
        <authorList>
            <consortium name="EnsemblMetazoa"/>
        </authorList>
    </citation>
    <scope>IDENTIFICATION</scope>
    <source>
        <strain evidence="4">BB02</strain>
    </source>
</reference>
<comment type="similarity">
    <text evidence="1">Belongs to the metallo-dependent hydrolases superfamily. TatD-type hydrolase family.</text>
</comment>
<dbReference type="Pfam" id="PF01026">
    <property type="entry name" value="TatD_DNase"/>
    <property type="match status" value="1"/>
</dbReference>
<evidence type="ECO:0000256" key="1">
    <source>
        <dbReference type="ARBA" id="ARBA00009275"/>
    </source>
</evidence>
<feature type="compositionally biased region" description="Polar residues" evidence="3">
    <location>
        <begin position="111"/>
        <end position="125"/>
    </location>
</feature>
<feature type="region of interest" description="Disordered" evidence="3">
    <location>
        <begin position="1"/>
        <end position="218"/>
    </location>
</feature>